<gene>
    <name evidence="2" type="ORF">TOLI1172_LOCUS7669</name>
</gene>
<organism evidence="2">
    <name type="scientific">Timspurckia oligopyrenoides</name>
    <dbReference type="NCBI Taxonomy" id="708627"/>
    <lineage>
        <taxon>Eukaryota</taxon>
        <taxon>Rhodophyta</taxon>
        <taxon>Bangiophyceae</taxon>
        <taxon>Porphyridiales</taxon>
        <taxon>Porphyridiaceae</taxon>
        <taxon>Timspurckia</taxon>
    </lineage>
</organism>
<evidence type="ECO:0000313" key="2">
    <source>
        <dbReference type="EMBL" id="CAD8823273.1"/>
    </source>
</evidence>
<evidence type="ECO:0000259" key="1">
    <source>
        <dbReference type="SMART" id="SM00829"/>
    </source>
</evidence>
<name>A0A7S1ETP0_9RHOD</name>
<protein>
    <recommendedName>
        <fullName evidence="1">Enoyl reductase (ER) domain-containing protein</fullName>
    </recommendedName>
</protein>
<dbReference type="CDD" id="cd08249">
    <property type="entry name" value="enoyl_reductase_like"/>
    <property type="match status" value="1"/>
</dbReference>
<dbReference type="InterPro" id="IPR013149">
    <property type="entry name" value="ADH-like_C"/>
</dbReference>
<dbReference type="InterPro" id="IPR013154">
    <property type="entry name" value="ADH-like_N"/>
</dbReference>
<dbReference type="Gene3D" id="3.40.50.720">
    <property type="entry name" value="NAD(P)-binding Rossmann-like Domain"/>
    <property type="match status" value="1"/>
</dbReference>
<reference evidence="2" key="1">
    <citation type="submission" date="2021-01" db="EMBL/GenBank/DDBJ databases">
        <authorList>
            <person name="Corre E."/>
            <person name="Pelletier E."/>
            <person name="Niang G."/>
            <person name="Scheremetjew M."/>
            <person name="Finn R."/>
            <person name="Kale V."/>
            <person name="Holt S."/>
            <person name="Cochrane G."/>
            <person name="Meng A."/>
            <person name="Brown T."/>
            <person name="Cohen L."/>
        </authorList>
    </citation>
    <scope>NUCLEOTIDE SEQUENCE</scope>
    <source>
        <strain evidence="2">CCMP3278</strain>
    </source>
</reference>
<dbReference type="Gene3D" id="3.90.180.10">
    <property type="entry name" value="Medium-chain alcohol dehydrogenases, catalytic domain"/>
    <property type="match status" value="1"/>
</dbReference>
<dbReference type="InterPro" id="IPR047122">
    <property type="entry name" value="Trans-enoyl_RdTase-like"/>
</dbReference>
<dbReference type="Pfam" id="PF00107">
    <property type="entry name" value="ADH_zinc_N"/>
    <property type="match status" value="1"/>
</dbReference>
<dbReference type="SMART" id="SM00829">
    <property type="entry name" value="PKS_ER"/>
    <property type="match status" value="1"/>
</dbReference>
<dbReference type="GO" id="GO:0016651">
    <property type="term" value="F:oxidoreductase activity, acting on NAD(P)H"/>
    <property type="evidence" value="ECO:0007669"/>
    <property type="project" value="InterPro"/>
</dbReference>
<dbReference type="PANTHER" id="PTHR45348:SF2">
    <property type="entry name" value="ZINC-TYPE ALCOHOL DEHYDROGENASE-LIKE PROTEIN C2E1P3.01"/>
    <property type="match status" value="1"/>
</dbReference>
<dbReference type="InterPro" id="IPR011032">
    <property type="entry name" value="GroES-like_sf"/>
</dbReference>
<proteinExistence type="predicted"/>
<sequence>MNAVVLEKTGDPISGFVLSNSVPIPSPSPSQLLLKVKSCALNPVDYKMAQYNVLINDPLPLPLGCDVCGEIIQIGSDSSEESFKVGDLVFGYTGLGTIGYGTFAEFCVIEKSLAMKTSNGALTHPQLSSVGVGLETAALGLFQSLSLTISDEPKENLPKILIWGASSSVGMFAVQLASICGYPVIAVCSESNFDFMKSLGATYTVSYRDSNAAVNEIRSLPGGPPLHAYSTISSDASNLCAKSVSGENSIVAACAGGITESVDGVESKDVFLGMIPKNEDQTKYLSTLIPTFNRWFDNGKLKPGKILLMNGLQSIFEGLSTLSQGKVSGEKIVISLEP</sequence>
<dbReference type="SUPFAM" id="SSF50129">
    <property type="entry name" value="GroES-like"/>
    <property type="match status" value="1"/>
</dbReference>
<feature type="domain" description="Enoyl reductase (ER)" evidence="1">
    <location>
        <begin position="11"/>
        <end position="334"/>
    </location>
</feature>
<dbReference type="InterPro" id="IPR036291">
    <property type="entry name" value="NAD(P)-bd_dom_sf"/>
</dbReference>
<dbReference type="Pfam" id="PF08240">
    <property type="entry name" value="ADH_N"/>
    <property type="match status" value="1"/>
</dbReference>
<accession>A0A7S1ETP0</accession>
<dbReference type="SUPFAM" id="SSF51735">
    <property type="entry name" value="NAD(P)-binding Rossmann-fold domains"/>
    <property type="match status" value="1"/>
</dbReference>
<dbReference type="EMBL" id="HBFP01010664">
    <property type="protein sequence ID" value="CAD8823273.1"/>
    <property type="molecule type" value="Transcribed_RNA"/>
</dbReference>
<dbReference type="AlphaFoldDB" id="A0A7S1ETP0"/>
<dbReference type="InterPro" id="IPR020843">
    <property type="entry name" value="ER"/>
</dbReference>
<dbReference type="PANTHER" id="PTHR45348">
    <property type="entry name" value="HYPOTHETICAL OXIDOREDUCTASE (EUROFUNG)"/>
    <property type="match status" value="1"/>
</dbReference>